<dbReference type="EMBL" id="FNZN01000003">
    <property type="protein sequence ID" value="SEL28381.1"/>
    <property type="molecule type" value="Genomic_DNA"/>
</dbReference>
<dbReference type="PROSITE" id="PS51257">
    <property type="entry name" value="PROKAR_LIPOPROTEIN"/>
    <property type="match status" value="1"/>
</dbReference>
<evidence type="ECO:0000313" key="3">
    <source>
        <dbReference type="Proteomes" id="UP000198990"/>
    </source>
</evidence>
<accession>A0A1H7NXW0</accession>
<feature type="compositionally biased region" description="Low complexity" evidence="1">
    <location>
        <begin position="118"/>
        <end position="134"/>
    </location>
</feature>
<feature type="region of interest" description="Disordered" evidence="1">
    <location>
        <begin position="111"/>
        <end position="134"/>
    </location>
</feature>
<keyword evidence="3" id="KW-1185">Reference proteome</keyword>
<dbReference type="AlphaFoldDB" id="A0A1H7NXW0"/>
<sequence length="134" mass="16219">MESRNLYKSFILFILVLVLMLLASCSPIVVSSRIGQPPPPWFYPNRLEVVRYVYFPEYSFYYDLSARTYVYLNGGVWVRRNVLPPRYRNIDLRRAKYERIRNYNDENIRRYHEDNNANRGRSNRTTPRSNTRKN</sequence>
<reference evidence="3" key="1">
    <citation type="submission" date="2016-10" db="EMBL/GenBank/DDBJ databases">
        <authorList>
            <person name="Varghese N."/>
            <person name="Submissions S."/>
        </authorList>
    </citation>
    <scope>NUCLEOTIDE SEQUENCE [LARGE SCALE GENOMIC DNA]</scope>
    <source>
        <strain evidence="3">DSM 16471</strain>
    </source>
</reference>
<dbReference type="Proteomes" id="UP000198990">
    <property type="component" value="Unassembled WGS sequence"/>
</dbReference>
<organism evidence="2 3">
    <name type="scientific">Maribacter orientalis</name>
    <dbReference type="NCBI Taxonomy" id="228957"/>
    <lineage>
        <taxon>Bacteria</taxon>
        <taxon>Pseudomonadati</taxon>
        <taxon>Bacteroidota</taxon>
        <taxon>Flavobacteriia</taxon>
        <taxon>Flavobacteriales</taxon>
        <taxon>Flavobacteriaceae</taxon>
        <taxon>Maribacter</taxon>
    </lineage>
</organism>
<protein>
    <submittedName>
        <fullName evidence="2">Uncharacterized protein</fullName>
    </submittedName>
</protein>
<name>A0A1H7NXW0_9FLAO</name>
<evidence type="ECO:0000313" key="2">
    <source>
        <dbReference type="EMBL" id="SEL28381.1"/>
    </source>
</evidence>
<dbReference type="RefSeq" id="WP_245737184.1">
    <property type="nucleotide sequence ID" value="NZ_FNZN01000003.1"/>
</dbReference>
<gene>
    <name evidence="2" type="ORF">SAMN04488008_103307</name>
</gene>
<proteinExistence type="predicted"/>
<evidence type="ECO:0000256" key="1">
    <source>
        <dbReference type="SAM" id="MobiDB-lite"/>
    </source>
</evidence>